<dbReference type="PANTHER" id="PTHR11831:SF4">
    <property type="entry name" value="SMALL RIBOSOMAL SUBUNIT PROTEIN US4M"/>
    <property type="match status" value="1"/>
</dbReference>
<dbReference type="GO" id="GO:0019843">
    <property type="term" value="F:rRNA binding"/>
    <property type="evidence" value="ECO:0007669"/>
    <property type="project" value="UniProtKB-UniRule"/>
</dbReference>
<dbReference type="GO" id="GO:0003735">
    <property type="term" value="F:structural constituent of ribosome"/>
    <property type="evidence" value="ECO:0007669"/>
    <property type="project" value="InterPro"/>
</dbReference>
<dbReference type="GO" id="GO:0006412">
    <property type="term" value="P:translation"/>
    <property type="evidence" value="ECO:0007669"/>
    <property type="project" value="UniProtKB-UniRule"/>
</dbReference>
<dbReference type="OrthoDB" id="9803672at2"/>
<protein>
    <recommendedName>
        <fullName evidence="8 9">Small ribosomal subunit protein uS4</fullName>
    </recommendedName>
</protein>
<dbReference type="SUPFAM" id="SSF55174">
    <property type="entry name" value="Alpha-L RNA-binding motif"/>
    <property type="match status" value="1"/>
</dbReference>
<comment type="function">
    <text evidence="1 9">One of the primary rRNA binding proteins, it binds directly to 16S rRNA where it nucleates assembly of the body of the 30S subunit.</text>
</comment>
<dbReference type="HAMAP" id="MF_01306_B">
    <property type="entry name" value="Ribosomal_uS4_B"/>
    <property type="match status" value="1"/>
</dbReference>
<proteinExistence type="inferred from homology"/>
<dbReference type="PROSITE" id="PS00632">
    <property type="entry name" value="RIBOSOMAL_S4"/>
    <property type="match status" value="1"/>
</dbReference>
<feature type="domain" description="RNA-binding S4" evidence="11">
    <location>
        <begin position="100"/>
        <end position="163"/>
    </location>
</feature>
<comment type="subunit">
    <text evidence="7 9">Part of the 30S ribosomal subunit. Contacts protein S5. The interaction surface between S4 and S5 is involved in control of translational fidelity.</text>
</comment>
<evidence type="ECO:0000256" key="9">
    <source>
        <dbReference type="HAMAP-Rule" id="MF_01306"/>
    </source>
</evidence>
<dbReference type="FunFam" id="3.10.290.10:FF:000001">
    <property type="entry name" value="30S ribosomal protein S4"/>
    <property type="match status" value="1"/>
</dbReference>
<evidence type="ECO:0000256" key="1">
    <source>
        <dbReference type="ARBA" id="ARBA00003866"/>
    </source>
</evidence>
<evidence type="ECO:0000259" key="12">
    <source>
        <dbReference type="SMART" id="SM01390"/>
    </source>
</evidence>
<reference evidence="14" key="1">
    <citation type="submission" date="2016-10" db="EMBL/GenBank/DDBJ databases">
        <authorList>
            <person name="Varghese N."/>
            <person name="Submissions S."/>
        </authorList>
    </citation>
    <scope>NUCLEOTIDE SEQUENCE [LARGE SCALE GENOMIC DNA]</scope>
    <source>
        <strain evidence="14">DSM 13327</strain>
    </source>
</reference>
<evidence type="ECO:0000256" key="3">
    <source>
        <dbReference type="ARBA" id="ARBA00022730"/>
    </source>
</evidence>
<dbReference type="InterPro" id="IPR022801">
    <property type="entry name" value="Ribosomal_uS4"/>
</dbReference>
<keyword evidence="6 9" id="KW-0687">Ribonucleoprotein</keyword>
<dbReference type="RefSeq" id="WP_090938841.1">
    <property type="nucleotide sequence ID" value="NZ_FOTS01000027.1"/>
</dbReference>
<dbReference type="CDD" id="cd00165">
    <property type="entry name" value="S4"/>
    <property type="match status" value="1"/>
</dbReference>
<dbReference type="Proteomes" id="UP000199520">
    <property type="component" value="Unassembled WGS sequence"/>
</dbReference>
<evidence type="ECO:0000256" key="10">
    <source>
        <dbReference type="RuleBase" id="RU003699"/>
    </source>
</evidence>
<dbReference type="AlphaFoldDB" id="A0A1I4LV42"/>
<dbReference type="NCBIfam" id="NF003717">
    <property type="entry name" value="PRK05327.1"/>
    <property type="match status" value="1"/>
</dbReference>
<evidence type="ECO:0000313" key="14">
    <source>
        <dbReference type="Proteomes" id="UP000199520"/>
    </source>
</evidence>
<accession>A0A1I4LV42</accession>
<evidence type="ECO:0000313" key="13">
    <source>
        <dbReference type="EMBL" id="SFL94958.1"/>
    </source>
</evidence>
<organism evidence="13 14">
    <name type="scientific">Pelosinus propionicus DSM 13327</name>
    <dbReference type="NCBI Taxonomy" id="1123291"/>
    <lineage>
        <taxon>Bacteria</taxon>
        <taxon>Bacillati</taxon>
        <taxon>Bacillota</taxon>
        <taxon>Negativicutes</taxon>
        <taxon>Selenomonadales</taxon>
        <taxon>Sporomusaceae</taxon>
        <taxon>Pelosinus</taxon>
    </lineage>
</organism>
<keyword evidence="4 9" id="KW-0694">RNA-binding</keyword>
<comment type="function">
    <text evidence="9">With S5 and S12 plays an important role in translational accuracy.</text>
</comment>
<dbReference type="InterPro" id="IPR005709">
    <property type="entry name" value="Ribosomal_uS4_bac-type"/>
</dbReference>
<dbReference type="InterPro" id="IPR002942">
    <property type="entry name" value="S4_RNA-bd"/>
</dbReference>
<dbReference type="PROSITE" id="PS50889">
    <property type="entry name" value="S4"/>
    <property type="match status" value="1"/>
</dbReference>
<dbReference type="GO" id="GO:0042274">
    <property type="term" value="P:ribosomal small subunit biogenesis"/>
    <property type="evidence" value="ECO:0007669"/>
    <property type="project" value="TreeGrafter"/>
</dbReference>
<dbReference type="Pfam" id="PF01479">
    <property type="entry name" value="S4"/>
    <property type="match status" value="1"/>
</dbReference>
<dbReference type="InterPro" id="IPR001912">
    <property type="entry name" value="Ribosomal_uS4_N"/>
</dbReference>
<evidence type="ECO:0000256" key="5">
    <source>
        <dbReference type="ARBA" id="ARBA00022980"/>
    </source>
</evidence>
<dbReference type="InterPro" id="IPR018079">
    <property type="entry name" value="Ribosomal_uS4_CS"/>
</dbReference>
<keyword evidence="14" id="KW-1185">Reference proteome</keyword>
<dbReference type="Gene3D" id="1.10.1050.10">
    <property type="entry name" value="Ribosomal Protein S4 Delta 41, Chain A, domain 1"/>
    <property type="match status" value="1"/>
</dbReference>
<dbReference type="SMART" id="SM01390">
    <property type="entry name" value="Ribosomal_S4"/>
    <property type="match status" value="1"/>
</dbReference>
<comment type="similarity">
    <text evidence="2 9 10">Belongs to the universal ribosomal protein uS4 family.</text>
</comment>
<gene>
    <name evidence="9" type="primary">rpsD</name>
    <name evidence="13" type="ORF">SAMN04490355_102748</name>
</gene>
<dbReference type="SMART" id="SM00363">
    <property type="entry name" value="S4"/>
    <property type="match status" value="1"/>
</dbReference>
<sequence length="211" mass="24348">MARYTGPVCRQCRREGTKLYLKGERCYTDKCSVGKRAYAPGQHGQGQTRKKVSEYGVQLREKQKARRVYGILETQFRSYFDKADRQKGITGENLLVLLERRLDNVVYRLGFAASRTQARQLVTHRHFTVNGKRVDIPSYLIKPGDVIAVHETSKDSPLIKEITESLAHKTVAPWLERPTQEVMNGTVLRYPTREEIDTPIQEHLIVELYSR</sequence>
<evidence type="ECO:0000256" key="2">
    <source>
        <dbReference type="ARBA" id="ARBA00007465"/>
    </source>
</evidence>
<dbReference type="NCBIfam" id="TIGR01017">
    <property type="entry name" value="rpsD_bact"/>
    <property type="match status" value="1"/>
</dbReference>
<evidence type="ECO:0000259" key="11">
    <source>
        <dbReference type="SMART" id="SM00363"/>
    </source>
</evidence>
<feature type="domain" description="Small ribosomal subunit protein uS4 N-terminal" evidence="12">
    <location>
        <begin position="3"/>
        <end position="99"/>
    </location>
</feature>
<dbReference type="STRING" id="1123291.SAMN04490355_102748"/>
<keyword evidence="5 9" id="KW-0689">Ribosomal protein</keyword>
<dbReference type="Pfam" id="PF00163">
    <property type="entry name" value="Ribosomal_S4"/>
    <property type="match status" value="1"/>
</dbReference>
<dbReference type="FunFam" id="1.10.1050.10:FF:000001">
    <property type="entry name" value="30S ribosomal protein S4"/>
    <property type="match status" value="1"/>
</dbReference>
<dbReference type="Gene3D" id="3.10.290.10">
    <property type="entry name" value="RNA-binding S4 domain"/>
    <property type="match status" value="1"/>
</dbReference>
<dbReference type="EMBL" id="FOTS01000027">
    <property type="protein sequence ID" value="SFL94958.1"/>
    <property type="molecule type" value="Genomic_DNA"/>
</dbReference>
<dbReference type="GO" id="GO:0015935">
    <property type="term" value="C:small ribosomal subunit"/>
    <property type="evidence" value="ECO:0007669"/>
    <property type="project" value="InterPro"/>
</dbReference>
<evidence type="ECO:0000256" key="6">
    <source>
        <dbReference type="ARBA" id="ARBA00023274"/>
    </source>
</evidence>
<evidence type="ECO:0000256" key="8">
    <source>
        <dbReference type="ARBA" id="ARBA00035254"/>
    </source>
</evidence>
<dbReference type="InterPro" id="IPR036986">
    <property type="entry name" value="S4_RNA-bd_sf"/>
</dbReference>
<name>A0A1I4LV42_9FIRM</name>
<evidence type="ECO:0000256" key="7">
    <source>
        <dbReference type="ARBA" id="ARBA00025813"/>
    </source>
</evidence>
<keyword evidence="3 9" id="KW-0699">rRNA-binding</keyword>
<evidence type="ECO:0000256" key="4">
    <source>
        <dbReference type="ARBA" id="ARBA00022884"/>
    </source>
</evidence>
<dbReference type="PANTHER" id="PTHR11831">
    <property type="entry name" value="30S 40S RIBOSOMAL PROTEIN"/>
    <property type="match status" value="1"/>
</dbReference>